<dbReference type="PROSITE" id="PS51819">
    <property type="entry name" value="VOC"/>
    <property type="match status" value="1"/>
</dbReference>
<dbReference type="EMBL" id="CAEZXP010000004">
    <property type="protein sequence ID" value="CAB4700806.1"/>
    <property type="molecule type" value="Genomic_DNA"/>
</dbReference>
<organism evidence="2">
    <name type="scientific">freshwater metagenome</name>
    <dbReference type="NCBI Taxonomy" id="449393"/>
    <lineage>
        <taxon>unclassified sequences</taxon>
        <taxon>metagenomes</taxon>
        <taxon>ecological metagenomes</taxon>
    </lineage>
</organism>
<dbReference type="SUPFAM" id="SSF54593">
    <property type="entry name" value="Glyoxalase/Bleomycin resistance protein/Dihydroxybiphenyl dioxygenase"/>
    <property type="match status" value="2"/>
</dbReference>
<sequence length="220" mass="23075">MSTLRPRTLDHVAFWVAGRGVIVRLLVERVGLRVIAEEAHFTLLGGDARRGKLTLFDAPGPRAVGPLAEVVLSVPDLAGAVARCGSDVIEVGEGITIRFVPGVSGDVVDLAGVVLRASDPVATASAYEVFGFERVAEARVEVAGAFVEFVVGDAAIPERPLLNHLAVLVDSAQEQADVARSLGIEVESMVDAANTIAAFLTGPGGVRIEYVEHKPTFALT</sequence>
<accession>A0A6J6PQP5</accession>
<protein>
    <submittedName>
        <fullName evidence="2">Unannotated protein</fullName>
    </submittedName>
</protein>
<name>A0A6J6PQP5_9ZZZZ</name>
<reference evidence="2" key="1">
    <citation type="submission" date="2020-05" db="EMBL/GenBank/DDBJ databases">
        <authorList>
            <person name="Chiriac C."/>
            <person name="Salcher M."/>
            <person name="Ghai R."/>
            <person name="Kavagutti S V."/>
        </authorList>
    </citation>
    <scope>NUCLEOTIDE SEQUENCE</scope>
</reference>
<proteinExistence type="predicted"/>
<evidence type="ECO:0000259" key="1">
    <source>
        <dbReference type="PROSITE" id="PS51819"/>
    </source>
</evidence>
<dbReference type="InterPro" id="IPR037523">
    <property type="entry name" value="VOC_core"/>
</dbReference>
<dbReference type="InterPro" id="IPR029068">
    <property type="entry name" value="Glyas_Bleomycin-R_OHBP_Dase"/>
</dbReference>
<dbReference type="Gene3D" id="3.10.180.10">
    <property type="entry name" value="2,3-Dihydroxybiphenyl 1,2-Dioxygenase, domain 1"/>
    <property type="match status" value="1"/>
</dbReference>
<dbReference type="AlphaFoldDB" id="A0A6J6PQP5"/>
<evidence type="ECO:0000313" key="2">
    <source>
        <dbReference type="EMBL" id="CAB4700806.1"/>
    </source>
</evidence>
<gene>
    <name evidence="2" type="ORF">UFOPK2399_01347</name>
</gene>
<feature type="domain" description="VOC" evidence="1">
    <location>
        <begin position="109"/>
        <end position="213"/>
    </location>
</feature>